<comment type="caution">
    <text evidence="1">The sequence shown here is derived from an EMBL/GenBank/DDBJ whole genome shotgun (WGS) entry which is preliminary data.</text>
</comment>
<dbReference type="Gene3D" id="3.90.25.10">
    <property type="entry name" value="UDP-galactose 4-epimerase, domain 1"/>
    <property type="match status" value="1"/>
</dbReference>
<dbReference type="STRING" id="1115515.EV102420_07_03320"/>
<gene>
    <name evidence="1" type="ORF">EV102420_07_03320</name>
</gene>
<sequence>MLSIQLGDVSQISADTKALYNVIGFKPQISLKDGIKNFADFYRRFMKFDRIVYN</sequence>
<evidence type="ECO:0000313" key="2">
    <source>
        <dbReference type="Proteomes" id="UP000029462"/>
    </source>
</evidence>
<dbReference type="AlphaFoldDB" id="A0A090UYA7"/>
<dbReference type="EMBL" id="BBMZ01000007">
    <property type="protein sequence ID" value="GAL57511.1"/>
    <property type="molecule type" value="Genomic_DNA"/>
</dbReference>
<dbReference type="InterPro" id="IPR036291">
    <property type="entry name" value="NAD(P)-bd_dom_sf"/>
</dbReference>
<organism evidence="1 2">
    <name type="scientific">Pseudescherichia vulneris NBRC 102420</name>
    <dbReference type="NCBI Taxonomy" id="1115515"/>
    <lineage>
        <taxon>Bacteria</taxon>
        <taxon>Pseudomonadati</taxon>
        <taxon>Pseudomonadota</taxon>
        <taxon>Gammaproteobacteria</taxon>
        <taxon>Enterobacterales</taxon>
        <taxon>Enterobacteriaceae</taxon>
        <taxon>Pseudescherichia</taxon>
    </lineage>
</organism>
<evidence type="ECO:0000313" key="1">
    <source>
        <dbReference type="EMBL" id="GAL57511.1"/>
    </source>
</evidence>
<name>A0A090UYA7_PSEVU</name>
<dbReference type="SUPFAM" id="SSF51735">
    <property type="entry name" value="NAD(P)-binding Rossmann-fold domains"/>
    <property type="match status" value="1"/>
</dbReference>
<accession>A0A090UYA7</accession>
<dbReference type="eggNOG" id="COG0451">
    <property type="taxonomic scope" value="Bacteria"/>
</dbReference>
<proteinExistence type="predicted"/>
<keyword evidence="2" id="KW-1185">Reference proteome</keyword>
<protein>
    <submittedName>
        <fullName evidence="1">Putative UDP-galacturonate 4-epimerase</fullName>
    </submittedName>
</protein>
<dbReference type="Proteomes" id="UP000029462">
    <property type="component" value="Unassembled WGS sequence"/>
</dbReference>
<reference evidence="1 2" key="1">
    <citation type="submission" date="2014-09" db="EMBL/GenBank/DDBJ databases">
        <title>Whole genome shotgun sequence of Escherichia vulneris NBRC 102420.</title>
        <authorList>
            <person name="Yoshida Y."/>
            <person name="Hosoyama A."/>
            <person name="Tsuchikane K."/>
            <person name="Ohji S."/>
            <person name="Ichikawa N."/>
            <person name="Kimura A."/>
            <person name="Yamazoe A."/>
            <person name="Ezaki T."/>
            <person name="Fujita N."/>
        </authorList>
    </citation>
    <scope>NUCLEOTIDE SEQUENCE [LARGE SCALE GENOMIC DNA]</scope>
    <source>
        <strain evidence="1 2">NBRC 102420</strain>
    </source>
</reference>